<protein>
    <submittedName>
        <fullName evidence="7">Uncharacterized protein</fullName>
    </submittedName>
</protein>
<name>A0A6J7XD35_9CAUD</name>
<evidence type="ECO:0000313" key="4">
    <source>
        <dbReference type="EMBL" id="CAB4190830.1"/>
    </source>
</evidence>
<organism evidence="7">
    <name type="scientific">uncultured Caudovirales phage</name>
    <dbReference type="NCBI Taxonomy" id="2100421"/>
    <lineage>
        <taxon>Viruses</taxon>
        <taxon>Duplodnaviria</taxon>
        <taxon>Heunggongvirae</taxon>
        <taxon>Uroviricota</taxon>
        <taxon>Caudoviricetes</taxon>
        <taxon>Peduoviridae</taxon>
        <taxon>Maltschvirus</taxon>
        <taxon>Maltschvirus maltsch</taxon>
    </lineage>
</organism>
<evidence type="ECO:0000313" key="5">
    <source>
        <dbReference type="EMBL" id="CAB4211179.1"/>
    </source>
</evidence>
<reference evidence="7" key="1">
    <citation type="submission" date="2020-05" db="EMBL/GenBank/DDBJ databases">
        <authorList>
            <person name="Chiriac C."/>
            <person name="Salcher M."/>
            <person name="Ghai R."/>
            <person name="Kavagutti S V."/>
        </authorList>
    </citation>
    <scope>NUCLEOTIDE SEQUENCE</scope>
</reference>
<evidence type="ECO:0000313" key="1">
    <source>
        <dbReference type="EMBL" id="CAB4171010.1"/>
    </source>
</evidence>
<evidence type="ECO:0000313" key="6">
    <source>
        <dbReference type="EMBL" id="CAB4222856.1"/>
    </source>
</evidence>
<gene>
    <name evidence="3" type="ORF">UFOVP1065_201</name>
    <name evidence="4" type="ORF">UFOVP1198_170</name>
    <name evidence="5" type="ORF">UFOVP1418_162</name>
    <name evidence="7" type="ORF">UFOVP1524_221</name>
    <name evidence="6" type="ORF">UFOVP1651_221</name>
    <name evidence="1" type="ORF">UFOVP908_199</name>
    <name evidence="2" type="ORF">UFOVP990_170</name>
</gene>
<dbReference type="EMBL" id="LR796860">
    <property type="protein sequence ID" value="CAB4171010.1"/>
    <property type="molecule type" value="Genomic_DNA"/>
</dbReference>
<evidence type="ECO:0000313" key="2">
    <source>
        <dbReference type="EMBL" id="CAB4177083.1"/>
    </source>
</evidence>
<dbReference type="EMBL" id="LR796945">
    <property type="protein sequence ID" value="CAB4177083.1"/>
    <property type="molecule type" value="Genomic_DNA"/>
</dbReference>
<dbReference type="EMBL" id="LR797157">
    <property type="protein sequence ID" value="CAB4190830.1"/>
    <property type="molecule type" value="Genomic_DNA"/>
</dbReference>
<sequence length="67" mass="7567">MTAFAKEFTVYGTFYGSDELPDAIAAFPTYLEAEIFIRDYPESDPMVEYDAYLIEMTVGGLRFAAYA</sequence>
<evidence type="ECO:0000313" key="7">
    <source>
        <dbReference type="EMBL" id="CAB5227843.1"/>
    </source>
</evidence>
<dbReference type="EMBL" id="LR798378">
    <property type="protein sequence ID" value="CAB5227843.1"/>
    <property type="molecule type" value="Genomic_DNA"/>
</dbReference>
<dbReference type="EMBL" id="LR797021">
    <property type="protein sequence ID" value="CAB4182290.1"/>
    <property type="molecule type" value="Genomic_DNA"/>
</dbReference>
<evidence type="ECO:0000313" key="3">
    <source>
        <dbReference type="EMBL" id="CAB4182290.1"/>
    </source>
</evidence>
<dbReference type="EMBL" id="LR797518">
    <property type="protein sequence ID" value="CAB4222856.1"/>
    <property type="molecule type" value="Genomic_DNA"/>
</dbReference>
<dbReference type="EMBL" id="LR797369">
    <property type="protein sequence ID" value="CAB4211179.1"/>
    <property type="molecule type" value="Genomic_DNA"/>
</dbReference>
<accession>A0A6J7XD35</accession>
<proteinExistence type="predicted"/>